<proteinExistence type="predicted"/>
<comment type="caution">
    <text evidence="1">The sequence shown here is derived from an EMBL/GenBank/DDBJ whole genome shotgun (WGS) entry which is preliminary data.</text>
</comment>
<dbReference type="AlphaFoldDB" id="A0A4V2X869"/>
<keyword evidence="2" id="KW-1185">Reference proteome</keyword>
<evidence type="ECO:0000313" key="2">
    <source>
        <dbReference type="Proteomes" id="UP000295706"/>
    </source>
</evidence>
<protein>
    <submittedName>
        <fullName evidence="1">Uncharacterized protein</fullName>
    </submittedName>
</protein>
<evidence type="ECO:0000313" key="1">
    <source>
        <dbReference type="EMBL" id="TDB58665.1"/>
    </source>
</evidence>
<organism evidence="1 2">
    <name type="scientific">Arundinibacter roseus</name>
    <dbReference type="NCBI Taxonomy" id="2070510"/>
    <lineage>
        <taxon>Bacteria</taxon>
        <taxon>Pseudomonadati</taxon>
        <taxon>Bacteroidota</taxon>
        <taxon>Cytophagia</taxon>
        <taxon>Cytophagales</taxon>
        <taxon>Spirosomataceae</taxon>
        <taxon>Arundinibacter</taxon>
    </lineage>
</organism>
<reference evidence="1 2" key="1">
    <citation type="submission" date="2019-02" db="EMBL/GenBank/DDBJ databases">
        <title>Arundinibacter roseus gen. nov., sp. nov., a new member of the family Cytophagaceae.</title>
        <authorList>
            <person name="Szuroczki S."/>
            <person name="Khayer B."/>
            <person name="Sproer C."/>
            <person name="Toumi M."/>
            <person name="Szabo A."/>
            <person name="Felfoldi T."/>
            <person name="Schumann P."/>
            <person name="Toth E."/>
        </authorList>
    </citation>
    <scope>NUCLEOTIDE SEQUENCE [LARGE SCALE GENOMIC DNA]</scope>
    <source>
        <strain evidence="1 2">DMA-k-7a</strain>
    </source>
</reference>
<dbReference type="EMBL" id="SMJU01000022">
    <property type="protein sequence ID" value="TDB58665.1"/>
    <property type="molecule type" value="Genomic_DNA"/>
</dbReference>
<dbReference type="Proteomes" id="UP000295706">
    <property type="component" value="Unassembled WGS sequence"/>
</dbReference>
<accession>A0A4V2X869</accession>
<dbReference type="OrthoDB" id="631648at2"/>
<gene>
    <name evidence="1" type="ORF">EZE20_22865</name>
</gene>
<sequence>MLKSLQRPTSILTILWFVFFYASAILVSHAQTGRYDLRFVQESYDCVARKVVFSAQIRAAHPDSTFIMGSSSLPFTFPAGVLSTPVLSSIQNFSGGRYTTLTMTQQSSVLTLNIVYQGMAPFEDPDNVLTDWKSIAQITFDVPSGSDGCYSLVWNDENAFPSADVNEVVISGGSANEGLAQSGTFEVNTACAFAAGLPVASIMGDTSIFLGEQAVLKVNFTGELPQTISVDGISYSNLSQSPVMINVFPDQTTTYTIDSVSNACGKGTVSGSATVTILSPGITTQNLTNPTVCPGVATSVGFTSTTAFAAGNIFTVQLSDASGSNFVNIPTTGTTSPLTATIPANTPAGSGYRVRVVASNPATIGDPSGPFSVSAAPTATLSGTTTINAGGTANLSVALTGQAPWNVVLSNTVNYTSNVSPLLIPVTPAATTTYSLVSVSDNCTAGTVSGSATVTVLPIGVPCNTLCVPVSIVIIK</sequence>
<name>A0A4V2X869_9BACT</name>
<dbReference type="RefSeq" id="WP_132122150.1">
    <property type="nucleotide sequence ID" value="NZ_SMJU01000022.1"/>
</dbReference>